<evidence type="ECO:0000256" key="7">
    <source>
        <dbReference type="ARBA" id="ARBA00022833"/>
    </source>
</evidence>
<keyword evidence="14" id="KW-0175">Coiled coil</keyword>
<dbReference type="GO" id="GO:0046872">
    <property type="term" value="F:metal ion binding"/>
    <property type="evidence" value="ECO:0007669"/>
    <property type="project" value="UniProtKB-KW"/>
</dbReference>
<dbReference type="CDD" id="cd00673">
    <property type="entry name" value="AlaRS_core"/>
    <property type="match status" value="1"/>
</dbReference>
<evidence type="ECO:0000313" key="17">
    <source>
        <dbReference type="Proteomes" id="UP000790347"/>
    </source>
</evidence>
<evidence type="ECO:0000256" key="9">
    <source>
        <dbReference type="ARBA" id="ARBA00022884"/>
    </source>
</evidence>
<dbReference type="GO" id="GO:0004813">
    <property type="term" value="F:alanine-tRNA ligase activity"/>
    <property type="evidence" value="ECO:0007669"/>
    <property type="project" value="UniProtKB-EC"/>
</dbReference>
<dbReference type="InterPro" id="IPR045864">
    <property type="entry name" value="aa-tRNA-synth_II/BPL/LPL"/>
</dbReference>
<comment type="similarity">
    <text evidence="1">Belongs to the class-II aminoacyl-tRNA synthetase family.</text>
</comment>
<dbReference type="PRINTS" id="PR00980">
    <property type="entry name" value="TRNASYNTHALA"/>
</dbReference>
<reference evidence="16" key="2">
    <citation type="journal article" date="2022" name="Res Sq">
        <title>Comparative Genomics Reveals Insights into the Divergent Evolution of Astigmatic Mites and Household Pest Adaptations.</title>
        <authorList>
            <person name="Xiong Q."/>
            <person name="Wan A.T.-Y."/>
            <person name="Liu X.-Y."/>
            <person name="Fung C.S.-H."/>
            <person name="Xiao X."/>
            <person name="Malainual N."/>
            <person name="Hou J."/>
            <person name="Wang L."/>
            <person name="Wang M."/>
            <person name="Yang K."/>
            <person name="Cui Y."/>
            <person name="Leung E."/>
            <person name="Nong W."/>
            <person name="Shin S.-K."/>
            <person name="Au S."/>
            <person name="Jeong K.Y."/>
            <person name="Chew F.T."/>
            <person name="Hui J."/>
            <person name="Leung T.F."/>
            <person name="Tungtrongchitr A."/>
            <person name="Zhong N."/>
            <person name="Liu Z."/>
            <person name="Tsui S."/>
        </authorList>
    </citation>
    <scope>NUCLEOTIDE SEQUENCE</scope>
    <source>
        <strain evidence="16">Derf</strain>
        <tissue evidence="16">Whole organism</tissue>
    </source>
</reference>
<feature type="domain" description="Alanyl-transfer RNA synthetases family profile" evidence="15">
    <location>
        <begin position="33"/>
        <end position="427"/>
    </location>
</feature>
<evidence type="ECO:0000256" key="14">
    <source>
        <dbReference type="SAM" id="Coils"/>
    </source>
</evidence>
<keyword evidence="17" id="KW-1185">Reference proteome</keyword>
<dbReference type="GO" id="GO:0000049">
    <property type="term" value="F:tRNA binding"/>
    <property type="evidence" value="ECO:0007669"/>
    <property type="project" value="UniProtKB-KW"/>
</dbReference>
<dbReference type="EMBL" id="ASGP02000003">
    <property type="protein sequence ID" value="KAH9517226.1"/>
    <property type="molecule type" value="Genomic_DNA"/>
</dbReference>
<keyword evidence="5" id="KW-0479">Metal-binding</keyword>
<evidence type="ECO:0000256" key="13">
    <source>
        <dbReference type="ARBA" id="ARBA00048300"/>
    </source>
</evidence>
<evidence type="ECO:0000256" key="8">
    <source>
        <dbReference type="ARBA" id="ARBA00022840"/>
    </source>
</evidence>
<dbReference type="GO" id="GO:0005524">
    <property type="term" value="F:ATP binding"/>
    <property type="evidence" value="ECO:0007669"/>
    <property type="project" value="UniProtKB-KW"/>
</dbReference>
<keyword evidence="7" id="KW-0862">Zinc</keyword>
<dbReference type="InterPro" id="IPR050058">
    <property type="entry name" value="Ala-tRNA_ligase"/>
</dbReference>
<accession>A0A922L452</accession>
<dbReference type="EC" id="6.1.1.7" evidence="2"/>
<evidence type="ECO:0000313" key="16">
    <source>
        <dbReference type="EMBL" id="KAH9517226.1"/>
    </source>
</evidence>
<dbReference type="InterPro" id="IPR018162">
    <property type="entry name" value="Ala-tRNA-ligase_IIc_anticod-bd"/>
</dbReference>
<evidence type="ECO:0000256" key="12">
    <source>
        <dbReference type="ARBA" id="ARBA00032577"/>
    </source>
</evidence>
<sequence length="675" mass="79173">MKPRILQQTWKTMIKQQRFSTVNYDPSYNSKILTSNQCRQSFIDYFVNEHKHEFFRSSPVKPQNDQSLLFVNAGMNQFKPIFLNEDIIDDKLKRLRRVVNSQKCIRVGGKHCDLETVGNDFTHHTFFEMLGNWSFDDYFKNDACQMAWNLLTKVYGIDPRRLFVTIFAGNEQLGLETDLETYEIWRSIGVPKNRILSLGMRDNFWEMGQTGPCGICTEIHYLIQEPDNDDNYKQFMLDNSMEIWNLVFIQYFRDHDGNLKRLKKNFVDTGMGLERILSLVQNVPNNYATDLFTPYFLRLQNLCKWPEYSYRLMDEKDIAYRIIADHSRMISIAIADGIEPSDRGVGYLLRRVIRRASDSLKTMTRIQQLPSNVTETDVFHVAADTTVKILGEAFPELEQESMKIFRIIDEELYLYSTAIARNTSIMKYAKLLQIEINENYDHNQHVIIDCMERIDGHIEEIRISLSKNFLENQNAIDQIRKDLQNVQALITNDSSLSQRFGLHTNEIETKFKQIELKLIELENESNKILEEIIQHFQLETTKQMLKGDHYTIVPVMNIDFLPNYCANSINFLMKIGLDLYGHNPLALIMKSNHNHCFQIQLSVPSTFQSKLDAHSWFKMAINDIDYDQSIIQSIPTKRMKKMVKYQIKDNSKNVEIFVNKLVGNLQNIGEKYFRK</sequence>
<keyword evidence="9" id="KW-0694">RNA-binding</keyword>
<keyword evidence="6" id="KW-0547">Nucleotide-binding</keyword>
<dbReference type="SUPFAM" id="SSF55681">
    <property type="entry name" value="Class II aaRS and biotin synthetases"/>
    <property type="match status" value="1"/>
</dbReference>
<dbReference type="GO" id="GO:0002161">
    <property type="term" value="F:aminoacyl-tRNA deacylase activity"/>
    <property type="evidence" value="ECO:0007669"/>
    <property type="project" value="TreeGrafter"/>
</dbReference>
<evidence type="ECO:0000256" key="10">
    <source>
        <dbReference type="ARBA" id="ARBA00022917"/>
    </source>
</evidence>
<keyword evidence="8" id="KW-0067">ATP-binding</keyword>
<dbReference type="InterPro" id="IPR018164">
    <property type="entry name" value="Ala-tRNA-synth_IIc_N"/>
</dbReference>
<dbReference type="AlphaFoldDB" id="A0A922L452"/>
<evidence type="ECO:0000256" key="4">
    <source>
        <dbReference type="ARBA" id="ARBA00022598"/>
    </source>
</evidence>
<organism evidence="16 17">
    <name type="scientific">Dermatophagoides farinae</name>
    <name type="common">American house dust mite</name>
    <dbReference type="NCBI Taxonomy" id="6954"/>
    <lineage>
        <taxon>Eukaryota</taxon>
        <taxon>Metazoa</taxon>
        <taxon>Ecdysozoa</taxon>
        <taxon>Arthropoda</taxon>
        <taxon>Chelicerata</taxon>
        <taxon>Arachnida</taxon>
        <taxon>Acari</taxon>
        <taxon>Acariformes</taxon>
        <taxon>Sarcoptiformes</taxon>
        <taxon>Astigmata</taxon>
        <taxon>Psoroptidia</taxon>
        <taxon>Analgoidea</taxon>
        <taxon>Pyroglyphidae</taxon>
        <taxon>Dermatophagoidinae</taxon>
        <taxon>Dermatophagoides</taxon>
    </lineage>
</organism>
<evidence type="ECO:0000259" key="15">
    <source>
        <dbReference type="PROSITE" id="PS50860"/>
    </source>
</evidence>
<name>A0A922L452_DERFA</name>
<comment type="catalytic activity">
    <reaction evidence="13">
        <text>tRNA(Ala) + L-alanine + ATP = L-alanyl-tRNA(Ala) + AMP + diphosphate</text>
        <dbReference type="Rhea" id="RHEA:12540"/>
        <dbReference type="Rhea" id="RHEA-COMP:9657"/>
        <dbReference type="Rhea" id="RHEA-COMP:9923"/>
        <dbReference type="ChEBI" id="CHEBI:30616"/>
        <dbReference type="ChEBI" id="CHEBI:33019"/>
        <dbReference type="ChEBI" id="CHEBI:57972"/>
        <dbReference type="ChEBI" id="CHEBI:78442"/>
        <dbReference type="ChEBI" id="CHEBI:78497"/>
        <dbReference type="ChEBI" id="CHEBI:456215"/>
        <dbReference type="EC" id="6.1.1.7"/>
    </reaction>
</comment>
<evidence type="ECO:0000256" key="11">
    <source>
        <dbReference type="ARBA" id="ARBA00023146"/>
    </source>
</evidence>
<comment type="caution">
    <text evidence="16">The sequence shown here is derived from an EMBL/GenBank/DDBJ whole genome shotgun (WGS) entry which is preliminary data.</text>
</comment>
<dbReference type="Pfam" id="PF01411">
    <property type="entry name" value="tRNA-synt_2c"/>
    <property type="match status" value="1"/>
</dbReference>
<dbReference type="FunFam" id="3.30.930.10:FF:000011">
    <property type="entry name" value="Alanine--tRNA ligase, cytoplasmic"/>
    <property type="match status" value="1"/>
</dbReference>
<dbReference type="SUPFAM" id="SSF101353">
    <property type="entry name" value="Putative anticodon-binding domain of alanyl-tRNA synthetase (AlaRS)"/>
    <property type="match status" value="1"/>
</dbReference>
<proteinExistence type="inferred from homology"/>
<dbReference type="GO" id="GO:0005739">
    <property type="term" value="C:mitochondrion"/>
    <property type="evidence" value="ECO:0007669"/>
    <property type="project" value="TreeGrafter"/>
</dbReference>
<dbReference type="PROSITE" id="PS50860">
    <property type="entry name" value="AA_TRNA_LIGASE_II_ALA"/>
    <property type="match status" value="1"/>
</dbReference>
<protein>
    <recommendedName>
        <fullName evidence="2">alanine--tRNA ligase</fullName>
        <ecNumber evidence="2">6.1.1.7</ecNumber>
    </recommendedName>
    <alternativeName>
        <fullName evidence="12">Alanyl-tRNA synthetase</fullName>
    </alternativeName>
</protein>
<feature type="coiled-coil region" evidence="14">
    <location>
        <begin position="504"/>
        <end position="531"/>
    </location>
</feature>
<dbReference type="InterPro" id="IPR002318">
    <property type="entry name" value="Ala-tRNA-lgiase_IIc"/>
</dbReference>
<evidence type="ECO:0000256" key="3">
    <source>
        <dbReference type="ARBA" id="ARBA00022555"/>
    </source>
</evidence>
<keyword evidence="10" id="KW-0648">Protein biosynthesis</keyword>
<keyword evidence="4" id="KW-0436">Ligase</keyword>
<keyword evidence="11" id="KW-0030">Aminoacyl-tRNA synthetase</keyword>
<keyword evidence="3" id="KW-0820">tRNA-binding</keyword>
<gene>
    <name evidence="16" type="primary">AARS2_2</name>
    <name evidence="16" type="ORF">DERF_007909</name>
</gene>
<dbReference type="PANTHER" id="PTHR11777:SF9">
    <property type="entry name" value="ALANINE--TRNA LIGASE, CYTOPLASMIC"/>
    <property type="match status" value="1"/>
</dbReference>
<reference evidence="16" key="1">
    <citation type="submission" date="2013-05" db="EMBL/GenBank/DDBJ databases">
        <authorList>
            <person name="Yim A.K.Y."/>
            <person name="Chan T.F."/>
            <person name="Ji K.M."/>
            <person name="Liu X.Y."/>
            <person name="Zhou J.W."/>
            <person name="Li R.Q."/>
            <person name="Yang K.Y."/>
            <person name="Li J."/>
            <person name="Li M."/>
            <person name="Law P.T.W."/>
            <person name="Wu Y.L."/>
            <person name="Cai Z.L."/>
            <person name="Qin H."/>
            <person name="Bao Y."/>
            <person name="Leung R.K.K."/>
            <person name="Ng P.K.S."/>
            <person name="Zou J."/>
            <person name="Zhong X.J."/>
            <person name="Ran P.X."/>
            <person name="Zhong N.S."/>
            <person name="Liu Z.G."/>
            <person name="Tsui S.K.W."/>
        </authorList>
    </citation>
    <scope>NUCLEOTIDE SEQUENCE</scope>
    <source>
        <strain evidence="16">Derf</strain>
        <tissue evidence="16">Whole organism</tissue>
    </source>
</reference>
<dbReference type="Gene3D" id="3.30.930.10">
    <property type="entry name" value="Bira Bifunctional Protein, Domain 2"/>
    <property type="match status" value="1"/>
</dbReference>
<dbReference type="PANTHER" id="PTHR11777">
    <property type="entry name" value="ALANYL-TRNA SYNTHETASE"/>
    <property type="match status" value="1"/>
</dbReference>
<evidence type="ECO:0000256" key="5">
    <source>
        <dbReference type="ARBA" id="ARBA00022723"/>
    </source>
</evidence>
<dbReference type="InterPro" id="IPR018165">
    <property type="entry name" value="Ala-tRNA-synth_IIc_core"/>
</dbReference>
<dbReference type="Proteomes" id="UP000790347">
    <property type="component" value="Unassembled WGS sequence"/>
</dbReference>
<dbReference type="GO" id="GO:0006419">
    <property type="term" value="P:alanyl-tRNA aminoacylation"/>
    <property type="evidence" value="ECO:0007669"/>
    <property type="project" value="InterPro"/>
</dbReference>
<evidence type="ECO:0000256" key="6">
    <source>
        <dbReference type="ARBA" id="ARBA00022741"/>
    </source>
</evidence>
<evidence type="ECO:0000256" key="1">
    <source>
        <dbReference type="ARBA" id="ARBA00008226"/>
    </source>
</evidence>
<evidence type="ECO:0000256" key="2">
    <source>
        <dbReference type="ARBA" id="ARBA00013168"/>
    </source>
</evidence>